<dbReference type="AlphaFoldDB" id="A0A7S2Y943"/>
<dbReference type="InterPro" id="IPR000620">
    <property type="entry name" value="EamA_dom"/>
</dbReference>
<dbReference type="GO" id="GO:0005886">
    <property type="term" value="C:plasma membrane"/>
    <property type="evidence" value="ECO:0007669"/>
    <property type="project" value="UniProtKB-SubCell"/>
</dbReference>
<sequence>METTAAGESAFLCSLAVVVVPFLNWLSGHHLKSREWIGAALAMAGVAMLELGGGGGGSTAVDVTTTAAMVTNMDAFDATATAASQLLDIVDATLLDDAMASISSSTAVVTATSSTIWTYGRMASMIQPLAFGMGFWRMERAMQKYPTHVNRSTAAQLLAALLGSALYCAVAETNIFHDWLGIILGDGENMVTPATCWSWEQLQSWLSDPTILAFIAWTGIASTALSVYMETRALKTLSAAETTLILSTEPIWGAAFAAVVIGEQFGVDAAMGGCLILLGCLYSNLGVDGIQKLFKSASQNKSSPNEHDKDTSIFTSPREAASQSRHLVNTASSMSIVGTTSAILGASLVEAWNSLSIGARVTILQIRDVLEDFSA</sequence>
<accession>A0A7S2Y943</accession>
<evidence type="ECO:0000259" key="7">
    <source>
        <dbReference type="Pfam" id="PF00892"/>
    </source>
</evidence>
<dbReference type="PANTHER" id="PTHR42920:SF5">
    <property type="entry name" value="EAMA DOMAIN-CONTAINING PROTEIN"/>
    <property type="match status" value="1"/>
</dbReference>
<keyword evidence="2" id="KW-1003">Cell membrane</keyword>
<feature type="transmembrane region" description="Helical" evidence="6">
    <location>
        <begin position="211"/>
        <end position="229"/>
    </location>
</feature>
<protein>
    <recommendedName>
        <fullName evidence="7">EamA domain-containing protein</fullName>
    </recommendedName>
</protein>
<organism evidence="8">
    <name type="scientific">Entomoneis paludosa</name>
    <dbReference type="NCBI Taxonomy" id="265537"/>
    <lineage>
        <taxon>Eukaryota</taxon>
        <taxon>Sar</taxon>
        <taxon>Stramenopiles</taxon>
        <taxon>Ochrophyta</taxon>
        <taxon>Bacillariophyta</taxon>
        <taxon>Bacillariophyceae</taxon>
        <taxon>Bacillariophycidae</taxon>
        <taxon>Entomoneidaceae</taxon>
        <taxon>Entomoneis</taxon>
    </lineage>
</organism>
<comment type="subcellular location">
    <subcellularLocation>
        <location evidence="1">Cell membrane</location>
        <topology evidence="1">Multi-pass membrane protein</topology>
    </subcellularLocation>
</comment>
<feature type="transmembrane region" description="Helical" evidence="6">
    <location>
        <begin position="6"/>
        <end position="24"/>
    </location>
</feature>
<evidence type="ECO:0000313" key="8">
    <source>
        <dbReference type="EMBL" id="CAD9960930.1"/>
    </source>
</evidence>
<gene>
    <name evidence="8" type="ORF">APAL1065_LOCUS9837</name>
</gene>
<evidence type="ECO:0000256" key="4">
    <source>
        <dbReference type="ARBA" id="ARBA00022989"/>
    </source>
</evidence>
<name>A0A7S2Y943_9STRA</name>
<evidence type="ECO:0000256" key="5">
    <source>
        <dbReference type="ARBA" id="ARBA00023136"/>
    </source>
</evidence>
<evidence type="ECO:0000256" key="2">
    <source>
        <dbReference type="ARBA" id="ARBA00022475"/>
    </source>
</evidence>
<dbReference type="Pfam" id="PF00892">
    <property type="entry name" value="EamA"/>
    <property type="match status" value="1"/>
</dbReference>
<keyword evidence="5 6" id="KW-0472">Membrane</keyword>
<dbReference type="PANTHER" id="PTHR42920">
    <property type="entry name" value="OS03G0707200 PROTEIN-RELATED"/>
    <property type="match status" value="1"/>
</dbReference>
<dbReference type="SUPFAM" id="SSF103481">
    <property type="entry name" value="Multidrug resistance efflux transporter EmrE"/>
    <property type="match status" value="1"/>
</dbReference>
<evidence type="ECO:0000256" key="1">
    <source>
        <dbReference type="ARBA" id="ARBA00004651"/>
    </source>
</evidence>
<dbReference type="InterPro" id="IPR051258">
    <property type="entry name" value="Diverse_Substrate_Transporter"/>
</dbReference>
<proteinExistence type="predicted"/>
<dbReference type="InterPro" id="IPR037185">
    <property type="entry name" value="EmrE-like"/>
</dbReference>
<feature type="transmembrane region" description="Helical" evidence="6">
    <location>
        <begin position="157"/>
        <end position="176"/>
    </location>
</feature>
<evidence type="ECO:0000256" key="3">
    <source>
        <dbReference type="ARBA" id="ARBA00022692"/>
    </source>
</evidence>
<feature type="domain" description="EamA" evidence="7">
    <location>
        <begin position="208"/>
        <end position="283"/>
    </location>
</feature>
<dbReference type="EMBL" id="HBHT01014772">
    <property type="protein sequence ID" value="CAD9960930.1"/>
    <property type="molecule type" value="Transcribed_RNA"/>
</dbReference>
<evidence type="ECO:0000256" key="6">
    <source>
        <dbReference type="SAM" id="Phobius"/>
    </source>
</evidence>
<keyword evidence="3 6" id="KW-0812">Transmembrane</keyword>
<reference evidence="8" key="1">
    <citation type="submission" date="2021-01" db="EMBL/GenBank/DDBJ databases">
        <authorList>
            <person name="Corre E."/>
            <person name="Pelletier E."/>
            <person name="Niang G."/>
            <person name="Scheremetjew M."/>
            <person name="Finn R."/>
            <person name="Kale V."/>
            <person name="Holt S."/>
            <person name="Cochrane G."/>
            <person name="Meng A."/>
            <person name="Brown T."/>
            <person name="Cohen L."/>
        </authorList>
    </citation>
    <scope>NUCLEOTIDE SEQUENCE</scope>
    <source>
        <strain evidence="8">CCMP125</strain>
    </source>
</reference>
<feature type="transmembrane region" description="Helical" evidence="6">
    <location>
        <begin position="36"/>
        <end position="55"/>
    </location>
</feature>
<feature type="transmembrane region" description="Helical" evidence="6">
    <location>
        <begin position="116"/>
        <end position="136"/>
    </location>
</feature>
<keyword evidence="4 6" id="KW-1133">Transmembrane helix</keyword>